<dbReference type="SMART" id="SM00091">
    <property type="entry name" value="PAS"/>
    <property type="match status" value="1"/>
</dbReference>
<dbReference type="PROSITE" id="PS50887">
    <property type="entry name" value="GGDEF"/>
    <property type="match status" value="1"/>
</dbReference>
<dbReference type="SMART" id="SM00086">
    <property type="entry name" value="PAC"/>
    <property type="match status" value="2"/>
</dbReference>
<dbReference type="InterPro" id="IPR043128">
    <property type="entry name" value="Rev_trsase/Diguanyl_cyclase"/>
</dbReference>
<evidence type="ECO:0000256" key="1">
    <source>
        <dbReference type="SAM" id="MobiDB-lite"/>
    </source>
</evidence>
<dbReference type="FunFam" id="3.20.20.450:FF:000001">
    <property type="entry name" value="Cyclic di-GMP phosphodiesterase yahA"/>
    <property type="match status" value="1"/>
</dbReference>
<dbReference type="InterPro" id="IPR052155">
    <property type="entry name" value="Biofilm_reg_signaling"/>
</dbReference>
<sequence length="844" mass="94310">MQHDPSASEPHSTADRPAPYPDQRSLQAIVANNSNALLVLDLAGMVLFANEAALRLFGRHADQVQGSPFGFPLQPGLTVDAEIVRPDHSVVIVDLRVEPIEWEGAPAMLAVLHDITERKQAEQLLIETQQLLHSALDALPSAIAILDRYGQVLAANVRWLQLGPLLGVEAIDCTVGASFLAACQLGVGPAVVVTAAIEQLLASELERYEGEFATVTHDHCWLAIRAVRFGASERVRVVMVLEDVSARHQAEQIGLARRRVLELIARQYDFRTITREMLQLLGEQMTDLVYAAYVVRSAAVFVSYNRYILHDDLPHLDQWASELLTRLPYRNQRVSELEPDSPHWQKIQSLIQMQIINRCWLIVLRTNRDPADGWLLLCRQSDTPLALEEQQLLDHIEQLTTIALEQHATLHKLAYQAHHDALTGLPNRLLFEDRLQHAIEHARRNNTLVAVLFIDLDRFKQVNDTLGHAIGDLLLIQVARRFELCVRATDTLARHGGDEFLLALPEINSPQQVTAIARRLHEALEHPFFINGHEIFVSASIGASLYPIDGTDVIALQRAADMAMYRAKGTLRNSFQFFDAAITSTSIEQLQIETLLRRAIERDELLLHYQPKVDRAGKLVGFEALIRWQNAELGMVSPARFIPIAEDTGLIISIGAWVLQEIARQMREWRAQGLPIVPVAANVSALQFSQSGFVQTVAETLAQADLPLGWLELELTESMLMGQIDDLRRQLIDLRQLGVTLAIDDFGTGYSSLSYLHRLPINVLKIDRSFVARLDQSDAMVERSLVSAIISLGHHLGMQIVAEGVETVGQRQILLDAGCDVFQGYYIGRPLPAESAAAWLHPRR</sequence>
<dbReference type="CDD" id="cd01949">
    <property type="entry name" value="GGDEF"/>
    <property type="match status" value="1"/>
</dbReference>
<feature type="domain" description="GGDEF" evidence="5">
    <location>
        <begin position="447"/>
        <end position="580"/>
    </location>
</feature>
<dbReference type="Proteomes" id="UP000078287">
    <property type="component" value="Unassembled WGS sequence"/>
</dbReference>
<feature type="domain" description="PAC" evidence="3">
    <location>
        <begin position="77"/>
        <end position="127"/>
    </location>
</feature>
<proteinExistence type="predicted"/>
<evidence type="ECO:0000259" key="2">
    <source>
        <dbReference type="PROSITE" id="PS50112"/>
    </source>
</evidence>
<dbReference type="Pfam" id="PF13188">
    <property type="entry name" value="PAS_8"/>
    <property type="match status" value="1"/>
</dbReference>
<dbReference type="InterPro" id="IPR029787">
    <property type="entry name" value="Nucleotide_cyclase"/>
</dbReference>
<evidence type="ECO:0000259" key="4">
    <source>
        <dbReference type="PROSITE" id="PS50883"/>
    </source>
</evidence>
<dbReference type="PROSITE" id="PS50883">
    <property type="entry name" value="EAL"/>
    <property type="match status" value="1"/>
</dbReference>
<reference evidence="6 7" key="1">
    <citation type="submission" date="2016-04" db="EMBL/GenBank/DDBJ databases">
        <title>Chloroflexus islandicus sp. nov., a thermophilic filamentous anoxygenic phototrophic bacterium from geyser Strokkur (Iceland).</title>
        <authorList>
            <person name="Gaisin V.A."/>
            <person name="Kalashnikov A.M."/>
            <person name="Sukhacheva M.V."/>
            <person name="Grouzdev D.S."/>
            <person name="Ivanov T.M."/>
            <person name="Kuznetsov B."/>
            <person name="Gorlenko V.M."/>
        </authorList>
    </citation>
    <scope>NUCLEOTIDE SEQUENCE [LARGE SCALE GENOMIC DNA]</scope>
    <source>
        <strain evidence="7">isl-2</strain>
    </source>
</reference>
<feature type="domain" description="PAS" evidence="2">
    <location>
        <begin position="22"/>
        <end position="66"/>
    </location>
</feature>
<dbReference type="PANTHER" id="PTHR44757">
    <property type="entry name" value="DIGUANYLATE CYCLASE DGCP"/>
    <property type="match status" value="1"/>
</dbReference>
<accession>A0A178M7V1</accession>
<feature type="domain" description="EAL" evidence="4">
    <location>
        <begin position="589"/>
        <end position="844"/>
    </location>
</feature>
<dbReference type="InterPro" id="IPR001610">
    <property type="entry name" value="PAC"/>
</dbReference>
<dbReference type="Gene3D" id="3.20.20.450">
    <property type="entry name" value="EAL domain"/>
    <property type="match status" value="1"/>
</dbReference>
<dbReference type="CDD" id="cd01948">
    <property type="entry name" value="EAL"/>
    <property type="match status" value="1"/>
</dbReference>
<evidence type="ECO:0000259" key="3">
    <source>
        <dbReference type="PROSITE" id="PS50113"/>
    </source>
</evidence>
<dbReference type="SUPFAM" id="SSF55073">
    <property type="entry name" value="Nucleotide cyclase"/>
    <property type="match status" value="1"/>
</dbReference>
<dbReference type="InterPro" id="IPR000014">
    <property type="entry name" value="PAS"/>
</dbReference>
<dbReference type="Gene3D" id="3.30.70.270">
    <property type="match status" value="1"/>
</dbReference>
<protein>
    <submittedName>
        <fullName evidence="6">Diguanylate cyclase</fullName>
    </submittedName>
</protein>
<dbReference type="InterPro" id="IPR000700">
    <property type="entry name" value="PAS-assoc_C"/>
</dbReference>
<name>A0A178M7V1_9CHLR</name>
<keyword evidence="7" id="KW-1185">Reference proteome</keyword>
<dbReference type="InterPro" id="IPR035965">
    <property type="entry name" value="PAS-like_dom_sf"/>
</dbReference>
<dbReference type="InterPro" id="IPR001633">
    <property type="entry name" value="EAL_dom"/>
</dbReference>
<dbReference type="PANTHER" id="PTHR44757:SF2">
    <property type="entry name" value="BIOFILM ARCHITECTURE MAINTENANCE PROTEIN MBAA"/>
    <property type="match status" value="1"/>
</dbReference>
<dbReference type="SMART" id="SM00267">
    <property type="entry name" value="GGDEF"/>
    <property type="match status" value="1"/>
</dbReference>
<gene>
    <name evidence="6" type="ORF">A6A03_02990</name>
</gene>
<dbReference type="Gene3D" id="3.30.450.20">
    <property type="entry name" value="PAS domain"/>
    <property type="match status" value="3"/>
</dbReference>
<dbReference type="STRING" id="1707952.A6A03_02990"/>
<evidence type="ECO:0000313" key="6">
    <source>
        <dbReference type="EMBL" id="OAN44128.1"/>
    </source>
</evidence>
<dbReference type="SUPFAM" id="SSF141868">
    <property type="entry name" value="EAL domain-like"/>
    <property type="match status" value="1"/>
</dbReference>
<dbReference type="EMBL" id="LWQS01000071">
    <property type="protein sequence ID" value="OAN44128.1"/>
    <property type="molecule type" value="Genomic_DNA"/>
</dbReference>
<dbReference type="NCBIfam" id="TIGR00254">
    <property type="entry name" value="GGDEF"/>
    <property type="match status" value="1"/>
</dbReference>
<dbReference type="Pfam" id="PF00563">
    <property type="entry name" value="EAL"/>
    <property type="match status" value="1"/>
</dbReference>
<dbReference type="SUPFAM" id="SSF55785">
    <property type="entry name" value="PYP-like sensor domain (PAS domain)"/>
    <property type="match status" value="2"/>
</dbReference>
<dbReference type="PROSITE" id="PS50112">
    <property type="entry name" value="PAS"/>
    <property type="match status" value="1"/>
</dbReference>
<dbReference type="AlphaFoldDB" id="A0A178M7V1"/>
<feature type="region of interest" description="Disordered" evidence="1">
    <location>
        <begin position="1"/>
        <end position="21"/>
    </location>
</feature>
<dbReference type="Pfam" id="PF00990">
    <property type="entry name" value="GGDEF"/>
    <property type="match status" value="1"/>
</dbReference>
<dbReference type="InterPro" id="IPR035919">
    <property type="entry name" value="EAL_sf"/>
</dbReference>
<comment type="caution">
    <text evidence="6">The sequence shown here is derived from an EMBL/GenBank/DDBJ whole genome shotgun (WGS) entry which is preliminary data.</text>
</comment>
<organism evidence="6 7">
    <name type="scientific">Chloroflexus islandicus</name>
    <dbReference type="NCBI Taxonomy" id="1707952"/>
    <lineage>
        <taxon>Bacteria</taxon>
        <taxon>Bacillati</taxon>
        <taxon>Chloroflexota</taxon>
        <taxon>Chloroflexia</taxon>
        <taxon>Chloroflexales</taxon>
        <taxon>Chloroflexineae</taxon>
        <taxon>Chloroflexaceae</taxon>
        <taxon>Chloroflexus</taxon>
    </lineage>
</organism>
<dbReference type="InterPro" id="IPR000160">
    <property type="entry name" value="GGDEF_dom"/>
</dbReference>
<evidence type="ECO:0000259" key="5">
    <source>
        <dbReference type="PROSITE" id="PS50887"/>
    </source>
</evidence>
<dbReference type="PROSITE" id="PS50113">
    <property type="entry name" value="PAC"/>
    <property type="match status" value="1"/>
</dbReference>
<dbReference type="FunFam" id="3.30.70.270:FF:000001">
    <property type="entry name" value="Diguanylate cyclase domain protein"/>
    <property type="match status" value="1"/>
</dbReference>
<dbReference type="RefSeq" id="WP_066789629.1">
    <property type="nucleotide sequence ID" value="NZ_LWQS01000071.1"/>
</dbReference>
<dbReference type="CDD" id="cd00130">
    <property type="entry name" value="PAS"/>
    <property type="match status" value="1"/>
</dbReference>
<evidence type="ECO:0000313" key="7">
    <source>
        <dbReference type="Proteomes" id="UP000078287"/>
    </source>
</evidence>
<dbReference type="SMART" id="SM00052">
    <property type="entry name" value="EAL"/>
    <property type="match status" value="1"/>
</dbReference>